<dbReference type="InterPro" id="IPR019858">
    <property type="entry name" value="CRISPR-assoc_Cas1_HMARI/TNEAP"/>
</dbReference>
<evidence type="ECO:0000256" key="6">
    <source>
        <dbReference type="ARBA" id="ARBA00023118"/>
    </source>
</evidence>
<keyword evidence="4 9" id="KW-0378">Hydrolase</keyword>
<feature type="binding site" evidence="9">
    <location>
        <position position="161"/>
    </location>
    <ligand>
        <name>Mn(2+)</name>
        <dbReference type="ChEBI" id="CHEBI:29035"/>
    </ligand>
</feature>
<evidence type="ECO:0000256" key="5">
    <source>
        <dbReference type="ARBA" id="ARBA00022842"/>
    </source>
</evidence>
<evidence type="ECO:0000256" key="4">
    <source>
        <dbReference type="ARBA" id="ARBA00022801"/>
    </source>
</evidence>
<keyword evidence="5 9" id="KW-0460">Magnesium</keyword>
<keyword evidence="6 9" id="KW-0051">Antiviral defense</keyword>
<evidence type="ECO:0000256" key="9">
    <source>
        <dbReference type="HAMAP-Rule" id="MF_01470"/>
    </source>
</evidence>
<keyword evidence="3 9" id="KW-0255">Endonuclease</keyword>
<dbReference type="EC" id="3.1.-.-" evidence="9"/>
<gene>
    <name evidence="9" type="primary">cas1</name>
    <name evidence="10" type="ORF">GGR27_001193</name>
</gene>
<keyword evidence="1 9" id="KW-0540">Nuclease</keyword>
<protein>
    <recommendedName>
        <fullName evidence="9">CRISPR-associated endonuclease Cas1</fullName>
        <ecNumber evidence="9">3.1.-.-</ecNumber>
    </recommendedName>
</protein>
<dbReference type="EMBL" id="JAATJH010000002">
    <property type="protein sequence ID" value="NJC25694.1"/>
    <property type="molecule type" value="Genomic_DNA"/>
</dbReference>
<dbReference type="Gene3D" id="1.20.120.920">
    <property type="entry name" value="CRISPR-associated endonuclease Cas1, C-terminal domain"/>
    <property type="match status" value="1"/>
</dbReference>
<keyword evidence="11" id="KW-1185">Reference proteome</keyword>
<dbReference type="InterPro" id="IPR042211">
    <property type="entry name" value="CRISPR-assoc_Cas1_N"/>
</dbReference>
<evidence type="ECO:0000256" key="8">
    <source>
        <dbReference type="ARBA" id="ARBA00023211"/>
    </source>
</evidence>
<evidence type="ECO:0000256" key="3">
    <source>
        <dbReference type="ARBA" id="ARBA00022759"/>
    </source>
</evidence>
<comment type="function">
    <text evidence="9">CRISPR (clustered regularly interspaced short palindromic repeat), is an adaptive immune system that provides protection against mobile genetic elements (viruses, transposable elements and conjugative plasmids). CRISPR clusters contain spacers, sequences complementary to antecedent mobile elements, and target invading nucleic acids. CRISPR clusters are transcribed and processed into CRISPR RNA (crRNA). Acts as a dsDNA endonuclease. Involved in the integration of spacer DNA into the CRISPR cassette.</text>
</comment>
<dbReference type="PANTHER" id="PTHR43219">
    <property type="entry name" value="CRISPR-ASSOCIATED ENDONUCLEASE CAS1"/>
    <property type="match status" value="1"/>
</dbReference>
<dbReference type="InterPro" id="IPR002729">
    <property type="entry name" value="CRISPR-assoc_Cas1"/>
</dbReference>
<evidence type="ECO:0000313" key="11">
    <source>
        <dbReference type="Proteomes" id="UP000770785"/>
    </source>
</evidence>
<comment type="subunit">
    <text evidence="9">Homodimer, forms a heterotetramer with a Cas2 homodimer.</text>
</comment>
<keyword evidence="8 9" id="KW-0464">Manganese</keyword>
<dbReference type="RefSeq" id="WP_168036482.1">
    <property type="nucleotide sequence ID" value="NZ_JAATJH010000002.1"/>
</dbReference>
<evidence type="ECO:0000313" key="10">
    <source>
        <dbReference type="EMBL" id="NJC25694.1"/>
    </source>
</evidence>
<comment type="cofactor">
    <cofactor evidence="9">
        <name>Mg(2+)</name>
        <dbReference type="ChEBI" id="CHEBI:18420"/>
    </cofactor>
    <cofactor evidence="9">
        <name>Mn(2+)</name>
        <dbReference type="ChEBI" id="CHEBI:29035"/>
    </cofactor>
</comment>
<sequence length="334" mass="38900">MKRAYYLFNPGRMSRKDNTLKFQPGEDAADQKPRYLPVEGVSALYIFGSVDANSALYNFLGRKHIPVHFFDYHDHYTGTFSPREHLLAGQMLVNQANAYRLRKRRLHLAGGFVEAATFNMVKNLKYYQGRGRDVSDLTERIQLLRPKIASTGNVPELMGIEGNCRQLYYEAFPTIVPGYDWEGRQKRPPSNELNALVSFGNALCYSVCLDAIYNSQLNPTISFLHEPGVRRYSLALDVSEVFKPMLVDRLIFRLCNKRELTARDFDVVDDACFLSERGRKTFVSAWELKLKDSIQHRKLNRRVTYRHLIRLECYKIAKYVMKINDTYEPFHAWW</sequence>
<dbReference type="Proteomes" id="UP000770785">
    <property type="component" value="Unassembled WGS sequence"/>
</dbReference>
<evidence type="ECO:0000256" key="7">
    <source>
        <dbReference type="ARBA" id="ARBA00023125"/>
    </source>
</evidence>
<dbReference type="PANTHER" id="PTHR43219:SF1">
    <property type="entry name" value="CRISPR-ASSOCIATED ENDONUCLEASE CAS1"/>
    <property type="match status" value="1"/>
</dbReference>
<proteinExistence type="inferred from homology"/>
<dbReference type="InterPro" id="IPR042206">
    <property type="entry name" value="CRISPR-assoc_Cas1_C"/>
</dbReference>
<name>A0ABX0X9U2_9BACT</name>
<keyword evidence="2 9" id="KW-0479">Metal-binding</keyword>
<comment type="caution">
    <text evidence="10">The sequence shown here is derived from an EMBL/GenBank/DDBJ whole genome shotgun (WGS) entry which is preliminary data.</text>
</comment>
<accession>A0ABX0X9U2</accession>
<feature type="binding site" evidence="9">
    <location>
        <position position="225"/>
    </location>
    <ligand>
        <name>Mn(2+)</name>
        <dbReference type="ChEBI" id="CHEBI:29035"/>
    </ligand>
</feature>
<comment type="similarity">
    <text evidence="9">Belongs to the CRISPR-associated endonuclease Cas1 family.</text>
</comment>
<dbReference type="NCBIfam" id="TIGR03641">
    <property type="entry name" value="cas1_HMARI"/>
    <property type="match status" value="1"/>
</dbReference>
<feature type="binding site" evidence="9">
    <location>
        <position position="240"/>
    </location>
    <ligand>
        <name>Mn(2+)</name>
        <dbReference type="ChEBI" id="CHEBI:29035"/>
    </ligand>
</feature>
<dbReference type="Gene3D" id="3.100.10.20">
    <property type="entry name" value="CRISPR-associated endonuclease Cas1, N-terminal domain"/>
    <property type="match status" value="1"/>
</dbReference>
<organism evidence="10 11">
    <name type="scientific">Neolewinella antarctica</name>
    <dbReference type="NCBI Taxonomy" id="442734"/>
    <lineage>
        <taxon>Bacteria</taxon>
        <taxon>Pseudomonadati</taxon>
        <taxon>Bacteroidota</taxon>
        <taxon>Saprospiria</taxon>
        <taxon>Saprospirales</taxon>
        <taxon>Lewinellaceae</taxon>
        <taxon>Neolewinella</taxon>
    </lineage>
</organism>
<dbReference type="NCBIfam" id="TIGR00287">
    <property type="entry name" value="cas1"/>
    <property type="match status" value="1"/>
</dbReference>
<evidence type="ECO:0000256" key="2">
    <source>
        <dbReference type="ARBA" id="ARBA00022723"/>
    </source>
</evidence>
<dbReference type="CDD" id="cd09722">
    <property type="entry name" value="Cas1_I-B"/>
    <property type="match status" value="1"/>
</dbReference>
<keyword evidence="7 9" id="KW-0238">DNA-binding</keyword>
<reference evidence="10 11" key="1">
    <citation type="submission" date="2020-03" db="EMBL/GenBank/DDBJ databases">
        <title>Genomic Encyclopedia of Type Strains, Phase IV (KMG-IV): sequencing the most valuable type-strain genomes for metagenomic binning, comparative biology and taxonomic classification.</title>
        <authorList>
            <person name="Goeker M."/>
        </authorList>
    </citation>
    <scope>NUCLEOTIDE SEQUENCE [LARGE SCALE GENOMIC DNA]</scope>
    <source>
        <strain evidence="10 11">DSM 105096</strain>
    </source>
</reference>
<dbReference type="Pfam" id="PF01867">
    <property type="entry name" value="Cas_Cas1"/>
    <property type="match status" value="1"/>
</dbReference>
<dbReference type="HAMAP" id="MF_01470">
    <property type="entry name" value="Cas1"/>
    <property type="match status" value="1"/>
</dbReference>
<evidence type="ECO:0000256" key="1">
    <source>
        <dbReference type="ARBA" id="ARBA00022722"/>
    </source>
</evidence>